<keyword evidence="5" id="KW-0547">Nucleotide-binding</keyword>
<dbReference type="InterPro" id="IPR003661">
    <property type="entry name" value="HisK_dim/P_dom"/>
</dbReference>
<dbReference type="Pfam" id="PF06580">
    <property type="entry name" value="His_kinase"/>
    <property type="match status" value="1"/>
</dbReference>
<evidence type="ECO:0000256" key="7">
    <source>
        <dbReference type="ARBA" id="ARBA00022840"/>
    </source>
</evidence>
<evidence type="ECO:0000256" key="1">
    <source>
        <dbReference type="ARBA" id="ARBA00000085"/>
    </source>
</evidence>
<dbReference type="InterPro" id="IPR005467">
    <property type="entry name" value="His_kinase_dom"/>
</dbReference>
<feature type="modified residue" description="4-aspartylphosphate" evidence="9">
    <location>
        <position position="764"/>
    </location>
</feature>
<dbReference type="InterPro" id="IPR036890">
    <property type="entry name" value="HATPase_C_sf"/>
</dbReference>
<keyword evidence="10" id="KW-0472">Membrane</keyword>
<dbReference type="SUPFAM" id="SSF47384">
    <property type="entry name" value="Homodimeric domain of signal transducing histidine kinase"/>
    <property type="match status" value="1"/>
</dbReference>
<reference evidence="14" key="1">
    <citation type="journal article" date="2019" name="Int. J. Syst. Evol. Microbiol.">
        <title>The Global Catalogue of Microorganisms (GCM) 10K type strain sequencing project: providing services to taxonomists for standard genome sequencing and annotation.</title>
        <authorList>
            <consortium name="The Broad Institute Genomics Platform"/>
            <consortium name="The Broad Institute Genome Sequencing Center for Infectious Disease"/>
            <person name="Wu L."/>
            <person name="Ma J."/>
        </authorList>
    </citation>
    <scope>NUCLEOTIDE SEQUENCE [LARGE SCALE GENOMIC DNA]</scope>
    <source>
        <strain evidence="14">CCUG 59129</strain>
    </source>
</reference>
<gene>
    <name evidence="13" type="ORF">ACFQ2I_03330</name>
</gene>
<comment type="caution">
    <text evidence="13">The sequence shown here is derived from an EMBL/GenBank/DDBJ whole genome shotgun (WGS) entry which is preliminary data.</text>
</comment>
<evidence type="ECO:0000256" key="5">
    <source>
        <dbReference type="ARBA" id="ARBA00022741"/>
    </source>
</evidence>
<dbReference type="Pfam" id="PF00072">
    <property type="entry name" value="Response_reg"/>
    <property type="match status" value="1"/>
</dbReference>
<feature type="transmembrane region" description="Helical" evidence="10">
    <location>
        <begin position="314"/>
        <end position="333"/>
    </location>
</feature>
<feature type="transmembrane region" description="Helical" evidence="10">
    <location>
        <begin position="339"/>
        <end position="360"/>
    </location>
</feature>
<evidence type="ECO:0000256" key="8">
    <source>
        <dbReference type="ARBA" id="ARBA00023012"/>
    </source>
</evidence>
<dbReference type="Pfam" id="PF02518">
    <property type="entry name" value="HATPase_c"/>
    <property type="match status" value="2"/>
</dbReference>
<organism evidence="13 14">
    <name type="scientific">Paenibacillus chungangensis</name>
    <dbReference type="NCBI Taxonomy" id="696535"/>
    <lineage>
        <taxon>Bacteria</taxon>
        <taxon>Bacillati</taxon>
        <taxon>Bacillota</taxon>
        <taxon>Bacilli</taxon>
        <taxon>Bacillales</taxon>
        <taxon>Paenibacillaceae</taxon>
        <taxon>Paenibacillus</taxon>
    </lineage>
</organism>
<dbReference type="EC" id="2.7.13.3" evidence="2"/>
<dbReference type="RefSeq" id="WP_377562175.1">
    <property type="nucleotide sequence ID" value="NZ_JBHTJZ010000005.1"/>
</dbReference>
<evidence type="ECO:0000256" key="4">
    <source>
        <dbReference type="ARBA" id="ARBA00022679"/>
    </source>
</evidence>
<feature type="transmembrane region" description="Helical" evidence="10">
    <location>
        <begin position="225"/>
        <end position="243"/>
    </location>
</feature>
<dbReference type="InterPro" id="IPR008979">
    <property type="entry name" value="Galactose-bd-like_sf"/>
</dbReference>
<keyword evidence="14" id="KW-1185">Reference proteome</keyword>
<dbReference type="Proteomes" id="UP001596989">
    <property type="component" value="Unassembled WGS sequence"/>
</dbReference>
<dbReference type="EMBL" id="JBHTJZ010000005">
    <property type="protein sequence ID" value="MFD0958410.1"/>
    <property type="molecule type" value="Genomic_DNA"/>
</dbReference>
<feature type="domain" description="Histidine kinase" evidence="11">
    <location>
        <begin position="446"/>
        <end position="663"/>
    </location>
</feature>
<dbReference type="PRINTS" id="PR00344">
    <property type="entry name" value="BCTRLSENSOR"/>
</dbReference>
<proteinExistence type="predicted"/>
<keyword evidence="6" id="KW-0418">Kinase</keyword>
<dbReference type="SUPFAM" id="SSF55874">
    <property type="entry name" value="ATPase domain of HSP90 chaperone/DNA topoisomerase II/histidine kinase"/>
    <property type="match status" value="2"/>
</dbReference>
<dbReference type="SMART" id="SM00448">
    <property type="entry name" value="REC"/>
    <property type="match status" value="1"/>
</dbReference>
<dbReference type="SMART" id="SM00387">
    <property type="entry name" value="HATPase_c"/>
    <property type="match status" value="1"/>
</dbReference>
<sequence>MKNIVEKYIMMRKYTFIIIIVLFLSMLTGGRLVWLEIFKPGDQPFAYQGKLDLRGWNASNGKTVTLDGEWRFYPGVLLMSDEWEEELPEENAQHMSIPSGWNEGSYPGLSTPYGFGSYRLSIVVDSSNEAYSIYVPSVRSSSQLYVNDRLIAASGFPAPNAEEHIAENEPYIATFMADEQGTIDVVIQAANYTDSRSGGLIRSLKFGTDEAVYAEKQRSMAAQQLIAAALVIQAVYMFVLYAIERNKSRFYFAVAMLSFTLILVNSSEDKLLLQWLPITHDWSFKLLCLALTILFYAILQTLSSHIPDAWRKGVLRFYRVAAFAGIAASILIPPQGGNVLQYVIFLTSFPILILLVISVFRMAEKGLGAGLLQFLVFLAFANHIAWWLFFIMTGFKLLYYPFDLILGMVLLSAIWIKRYFDMYAEQKALAARLENVNRKKDEFLVNTSHELRNPLHGIINMSQVVLERERETLSELSVREMETALKIGKRMSYLLNDLLDVARLKEKGMRLQTESVSLKPVVDGVMEMVRYMATGKTVELSNRIPESFPTVLADENRLTQIILNLLHNAMKFTPQGEISVEAQIVKEKVHITVSDTGIGMDPETIRKVFEPYEQAGSLSGYEGGFGLGLNICKQLVELHGGTIKVHSAPEKGSQFTFTLKPAERMSGDVLKERDEAAEPDQLPFAATTLEPAALLKFRDDGHQAPMRLYGTERPRILAVDDDALNLGVITSILSKDDYEVVTVTKGEEALALVHEQKWELIITDVMMPGMSGYELTSRIRERYTVSELPVLLLTARSRPEDIEVGFWVGANDYVTKPVEASELQARVQAWTNLTTSIRERIRMEAAWLQAQIEPHFFLNTLNSIAALHTVNPDLMQELIAYFGDFLREKFKMKNVGTLVPLKDELTLVRSYLFIEKTRFDDRLQVEWEVDDGLEALRLPPYSIQPLVENAIHHGLMERREGGKLLIKLIQRSDGAEVIVSDDGVGMSEEVVAGLLKPAAEGGVALRNVDLRLKRLYDAGLSISSSPGTGTIVSFVIQ</sequence>
<dbReference type="Gene3D" id="1.10.287.130">
    <property type="match status" value="1"/>
</dbReference>
<comment type="catalytic activity">
    <reaction evidence="1">
        <text>ATP + protein L-histidine = ADP + protein N-phospho-L-histidine.</text>
        <dbReference type="EC" id="2.7.13.3"/>
    </reaction>
</comment>
<evidence type="ECO:0000256" key="2">
    <source>
        <dbReference type="ARBA" id="ARBA00012438"/>
    </source>
</evidence>
<dbReference type="InterPro" id="IPR011006">
    <property type="entry name" value="CheY-like_superfamily"/>
</dbReference>
<dbReference type="SUPFAM" id="SSF49785">
    <property type="entry name" value="Galactose-binding domain-like"/>
    <property type="match status" value="1"/>
</dbReference>
<dbReference type="PANTHER" id="PTHR43047:SF72">
    <property type="entry name" value="OSMOSENSING HISTIDINE PROTEIN KINASE SLN1"/>
    <property type="match status" value="1"/>
</dbReference>
<dbReference type="Gene3D" id="3.30.565.10">
    <property type="entry name" value="Histidine kinase-like ATPase, C-terminal domain"/>
    <property type="match status" value="2"/>
</dbReference>
<feature type="transmembrane region" description="Helical" evidence="10">
    <location>
        <begin position="250"/>
        <end position="267"/>
    </location>
</feature>
<dbReference type="InterPro" id="IPR010559">
    <property type="entry name" value="Sig_transdc_His_kin_internal"/>
</dbReference>
<feature type="transmembrane region" description="Helical" evidence="10">
    <location>
        <begin position="282"/>
        <end position="302"/>
    </location>
</feature>
<dbReference type="InterPro" id="IPR001789">
    <property type="entry name" value="Sig_transdc_resp-reg_receiver"/>
</dbReference>
<dbReference type="SMART" id="SM00388">
    <property type="entry name" value="HisKA"/>
    <property type="match status" value="1"/>
</dbReference>
<dbReference type="CDD" id="cd17574">
    <property type="entry name" value="REC_OmpR"/>
    <property type="match status" value="1"/>
</dbReference>
<dbReference type="InterPro" id="IPR004358">
    <property type="entry name" value="Sig_transdc_His_kin-like_C"/>
</dbReference>
<dbReference type="Gene3D" id="2.60.120.260">
    <property type="entry name" value="Galactose-binding domain-like"/>
    <property type="match status" value="1"/>
</dbReference>
<evidence type="ECO:0000256" key="9">
    <source>
        <dbReference type="PROSITE-ProRule" id="PRU00169"/>
    </source>
</evidence>
<keyword evidence="10" id="KW-1133">Transmembrane helix</keyword>
<feature type="domain" description="Response regulatory" evidence="12">
    <location>
        <begin position="715"/>
        <end position="831"/>
    </location>
</feature>
<dbReference type="CDD" id="cd16922">
    <property type="entry name" value="HATPase_EvgS-ArcB-TorS-like"/>
    <property type="match status" value="1"/>
</dbReference>
<dbReference type="PANTHER" id="PTHR43047">
    <property type="entry name" value="TWO-COMPONENT HISTIDINE PROTEIN KINASE"/>
    <property type="match status" value="1"/>
</dbReference>
<dbReference type="GO" id="GO:0005524">
    <property type="term" value="F:ATP binding"/>
    <property type="evidence" value="ECO:0007669"/>
    <property type="project" value="UniProtKB-KW"/>
</dbReference>
<dbReference type="Pfam" id="PF00512">
    <property type="entry name" value="HisKA"/>
    <property type="match status" value="1"/>
</dbReference>
<evidence type="ECO:0000256" key="3">
    <source>
        <dbReference type="ARBA" id="ARBA00022553"/>
    </source>
</evidence>
<protein>
    <recommendedName>
        <fullName evidence="2">histidine kinase</fullName>
        <ecNumber evidence="2">2.7.13.3</ecNumber>
    </recommendedName>
</protein>
<dbReference type="SUPFAM" id="SSF52172">
    <property type="entry name" value="CheY-like"/>
    <property type="match status" value="1"/>
</dbReference>
<evidence type="ECO:0000313" key="13">
    <source>
        <dbReference type="EMBL" id="MFD0958410.1"/>
    </source>
</evidence>
<feature type="transmembrane region" description="Helical" evidence="10">
    <location>
        <begin position="372"/>
        <end position="392"/>
    </location>
</feature>
<evidence type="ECO:0000259" key="11">
    <source>
        <dbReference type="PROSITE" id="PS50109"/>
    </source>
</evidence>
<dbReference type="PROSITE" id="PS50109">
    <property type="entry name" value="HIS_KIN"/>
    <property type="match status" value="1"/>
</dbReference>
<dbReference type="InterPro" id="IPR036097">
    <property type="entry name" value="HisK_dim/P_sf"/>
</dbReference>
<name>A0ABW3HLQ4_9BACL</name>
<evidence type="ECO:0000313" key="14">
    <source>
        <dbReference type="Proteomes" id="UP001596989"/>
    </source>
</evidence>
<dbReference type="PROSITE" id="PS50110">
    <property type="entry name" value="RESPONSE_REGULATORY"/>
    <property type="match status" value="1"/>
</dbReference>
<keyword evidence="8" id="KW-0902">Two-component regulatory system</keyword>
<dbReference type="InterPro" id="IPR003594">
    <property type="entry name" value="HATPase_dom"/>
</dbReference>
<evidence type="ECO:0000256" key="10">
    <source>
        <dbReference type="SAM" id="Phobius"/>
    </source>
</evidence>
<dbReference type="CDD" id="cd00082">
    <property type="entry name" value="HisKA"/>
    <property type="match status" value="1"/>
</dbReference>
<dbReference type="Gene3D" id="3.40.50.2300">
    <property type="match status" value="1"/>
</dbReference>
<accession>A0ABW3HLQ4</accession>
<keyword evidence="10" id="KW-0812">Transmembrane</keyword>
<evidence type="ECO:0000256" key="6">
    <source>
        <dbReference type="ARBA" id="ARBA00022777"/>
    </source>
</evidence>
<keyword evidence="4" id="KW-0808">Transferase</keyword>
<keyword evidence="3 9" id="KW-0597">Phosphoprotein</keyword>
<evidence type="ECO:0000259" key="12">
    <source>
        <dbReference type="PROSITE" id="PS50110"/>
    </source>
</evidence>
<keyword evidence="7 13" id="KW-0067">ATP-binding</keyword>